<name>A0A5K1K3D8_9APHY</name>
<sequence length="575" mass="63234">MQVLPAAWIVALNALQHLGISIRSSDQSHLYSGDVSLRHLHHLFSHHPLLPSSLAITNLARAHLSHLCHLASWTASTTTQSYTLTPFPHILHTLSNFSARHDWPAVQHWLCALSLADFTTATAGLFDPDIAPAAAHQSDDRWTLALPPSLRQQYAETAILAAVRLSSSHPLSPEGILASDASAISRPRPHVTFAATSPHTTLVLAIALPDRSASSLHGEVFGLILAALLHLHRPVLPPPSRPVLYTDHLNSVRFYQSLSSPSLSPSPPQNPALPLYHWLRDICQCSPNAPIITYTPAHTSNSSPPAQANRLVDNLASTSHTPGRIPLALPLPTFTLPPYVLHAPSHGYILPSSIPTAVRDLHIHTLLSDPSLRPNSVLFRSLYDQHPPPPHPYTRASSAYSVLVQLYSRSSQLDDAFTRFRRFRDASPLCHFGCDTLETPHHLFVQCPHFADVRDEHKIAVQRETSTLLHATETPLPKEVIQRTAASLFVDDPDIWPQTTARYFLGMVPPIPGVSSSSGAHLHTTRLLSRIAASWHLTSIRLTARIWGSYKRAMNLSPPRIPPPIALPPHLTHLL</sequence>
<dbReference type="EC" id="4.2.1.-" evidence="1"/>
<keyword evidence="1" id="KW-0456">Lyase</keyword>
<dbReference type="GO" id="GO:0016829">
    <property type="term" value="F:lyase activity"/>
    <property type="evidence" value="ECO:0007669"/>
    <property type="project" value="UniProtKB-KW"/>
</dbReference>
<reference evidence="1" key="1">
    <citation type="submission" date="2019-10" db="EMBL/GenBank/DDBJ databases">
        <authorList>
            <person name="Nor Muhammad N."/>
        </authorList>
    </citation>
    <scope>NUCLEOTIDE SEQUENCE</scope>
</reference>
<dbReference type="AlphaFoldDB" id="A0A5K1K3D8"/>
<dbReference type="EMBL" id="LR728661">
    <property type="protein sequence ID" value="VWP00632.1"/>
    <property type="molecule type" value="Genomic_DNA"/>
</dbReference>
<evidence type="ECO:0000313" key="1">
    <source>
        <dbReference type="EMBL" id="VWP00632.1"/>
    </source>
</evidence>
<accession>A0A5K1K3D8</accession>
<organism evidence="1">
    <name type="scientific">Ganoderma boninense</name>
    <dbReference type="NCBI Taxonomy" id="34458"/>
    <lineage>
        <taxon>Eukaryota</taxon>
        <taxon>Fungi</taxon>
        <taxon>Dikarya</taxon>
        <taxon>Basidiomycota</taxon>
        <taxon>Agaricomycotina</taxon>
        <taxon>Agaricomycetes</taxon>
        <taxon>Polyporales</taxon>
        <taxon>Polyporaceae</taxon>
        <taxon>Ganoderma</taxon>
    </lineage>
</organism>
<gene>
    <name evidence="1" type="primary">Q4WF54</name>
</gene>
<protein>
    <submittedName>
        <fullName evidence="1">Mevalonyl-coenzyme A hydratase sidH )</fullName>
        <ecNumber evidence="1">4.2.1.-</ecNumber>
    </submittedName>
</protein>
<proteinExistence type="predicted"/>